<evidence type="ECO:0000313" key="2">
    <source>
        <dbReference type="Proteomes" id="UP001066276"/>
    </source>
</evidence>
<dbReference type="EMBL" id="JANPWB010000010">
    <property type="protein sequence ID" value="KAJ1142995.1"/>
    <property type="molecule type" value="Genomic_DNA"/>
</dbReference>
<organism evidence="1 2">
    <name type="scientific">Pleurodeles waltl</name>
    <name type="common">Iberian ribbed newt</name>
    <dbReference type="NCBI Taxonomy" id="8319"/>
    <lineage>
        <taxon>Eukaryota</taxon>
        <taxon>Metazoa</taxon>
        <taxon>Chordata</taxon>
        <taxon>Craniata</taxon>
        <taxon>Vertebrata</taxon>
        <taxon>Euteleostomi</taxon>
        <taxon>Amphibia</taxon>
        <taxon>Batrachia</taxon>
        <taxon>Caudata</taxon>
        <taxon>Salamandroidea</taxon>
        <taxon>Salamandridae</taxon>
        <taxon>Pleurodelinae</taxon>
        <taxon>Pleurodeles</taxon>
    </lineage>
</organism>
<sequence>MQAVCVTGFCQQALVQASTQFASKRSCLDPGGTWGSQLGLRRQRGLSALQRPGSATESPRTREQRRCKVRLWQHYTGSSHAAGEQLREMCVAGWSAGDLGYTVQEGLLEEVHRSSRSCRRRSAQACCRSTGRQALTSTEFGKLDLLTVWYSVHHLCSREHTHRQERSPRVPVVVAEGCLQKQGSDFVTPLEIPLVLLVQGEDRQSSERAHPGNCCKCWPQLKLQVTRVVLDSLLQLQRFLEQSAVDPPVRS</sequence>
<evidence type="ECO:0000313" key="1">
    <source>
        <dbReference type="EMBL" id="KAJ1142995.1"/>
    </source>
</evidence>
<keyword evidence="2" id="KW-1185">Reference proteome</keyword>
<comment type="caution">
    <text evidence="1">The sequence shown here is derived from an EMBL/GenBank/DDBJ whole genome shotgun (WGS) entry which is preliminary data.</text>
</comment>
<protein>
    <submittedName>
        <fullName evidence="1">Uncharacterized protein</fullName>
    </submittedName>
</protein>
<proteinExistence type="predicted"/>
<reference evidence="1" key="1">
    <citation type="journal article" date="2022" name="bioRxiv">
        <title>Sequencing and chromosome-scale assembly of the giantPleurodeles waltlgenome.</title>
        <authorList>
            <person name="Brown T."/>
            <person name="Elewa A."/>
            <person name="Iarovenko S."/>
            <person name="Subramanian E."/>
            <person name="Araus A.J."/>
            <person name="Petzold A."/>
            <person name="Susuki M."/>
            <person name="Suzuki K.-i.T."/>
            <person name="Hayashi T."/>
            <person name="Toyoda A."/>
            <person name="Oliveira C."/>
            <person name="Osipova E."/>
            <person name="Leigh N.D."/>
            <person name="Simon A."/>
            <person name="Yun M.H."/>
        </authorList>
    </citation>
    <scope>NUCLEOTIDE SEQUENCE</scope>
    <source>
        <strain evidence="1">20211129_DDA</strain>
        <tissue evidence="1">Liver</tissue>
    </source>
</reference>
<name>A0AAV7QSL1_PLEWA</name>
<gene>
    <name evidence="1" type="ORF">NDU88_009307</name>
</gene>
<accession>A0AAV7QSL1</accession>
<dbReference type="AlphaFoldDB" id="A0AAV7QSL1"/>
<dbReference type="Proteomes" id="UP001066276">
    <property type="component" value="Chromosome 6"/>
</dbReference>